<evidence type="ECO:0008006" key="3">
    <source>
        <dbReference type="Google" id="ProtNLM"/>
    </source>
</evidence>
<organism evidence="1 2">
    <name type="scientific">Paramormyrops kingsleyae</name>
    <dbReference type="NCBI Taxonomy" id="1676925"/>
    <lineage>
        <taxon>Eukaryota</taxon>
        <taxon>Metazoa</taxon>
        <taxon>Chordata</taxon>
        <taxon>Craniata</taxon>
        <taxon>Vertebrata</taxon>
        <taxon>Euteleostomi</taxon>
        <taxon>Actinopterygii</taxon>
        <taxon>Neopterygii</taxon>
        <taxon>Teleostei</taxon>
        <taxon>Osteoglossocephala</taxon>
        <taxon>Osteoglossomorpha</taxon>
        <taxon>Osteoglossiformes</taxon>
        <taxon>Mormyridae</taxon>
        <taxon>Paramormyrops</taxon>
    </lineage>
</organism>
<dbReference type="Ensembl" id="ENSPKIT00000005186.1">
    <property type="protein sequence ID" value="ENSPKIP00000024479.1"/>
    <property type="gene ID" value="ENSPKIG00000007717.1"/>
</dbReference>
<dbReference type="GeneTree" id="ENSGT00940000177679"/>
<dbReference type="InterPro" id="IPR016187">
    <property type="entry name" value="CTDL_fold"/>
</dbReference>
<dbReference type="STRING" id="1676925.ENSPKIP00000024479"/>
<dbReference type="Gene3D" id="3.10.100.10">
    <property type="entry name" value="Mannose-Binding Protein A, subunit A"/>
    <property type="match status" value="1"/>
</dbReference>
<dbReference type="Proteomes" id="UP000261540">
    <property type="component" value="Unplaced"/>
</dbReference>
<evidence type="ECO:0000313" key="2">
    <source>
        <dbReference type="Proteomes" id="UP000261540"/>
    </source>
</evidence>
<sequence>GWCPIHSLSLLGSVFLDPNPPITCDTTHGWHQFASSCYKLKHSRESWASARLECLKEGGDLVSILSNEEEQYVISRLDPSRKRIVGSDGHSNDT</sequence>
<dbReference type="SUPFAM" id="SSF56436">
    <property type="entry name" value="C-type lectin-like"/>
    <property type="match status" value="1"/>
</dbReference>
<protein>
    <recommendedName>
        <fullName evidence="3">C-type lectin domain-containing protein</fullName>
    </recommendedName>
</protein>
<reference evidence="1" key="2">
    <citation type="submission" date="2025-09" db="UniProtKB">
        <authorList>
            <consortium name="Ensembl"/>
        </authorList>
    </citation>
    <scope>IDENTIFICATION</scope>
</reference>
<reference evidence="1" key="1">
    <citation type="submission" date="2025-08" db="UniProtKB">
        <authorList>
            <consortium name="Ensembl"/>
        </authorList>
    </citation>
    <scope>IDENTIFICATION</scope>
</reference>
<name>A0A3B3S176_9TELE</name>
<dbReference type="PANTHER" id="PTHR22803">
    <property type="entry name" value="MANNOSE, PHOSPHOLIPASE, LECTIN RECEPTOR RELATED"/>
    <property type="match status" value="1"/>
</dbReference>
<dbReference type="InterPro" id="IPR016186">
    <property type="entry name" value="C-type_lectin-like/link_sf"/>
</dbReference>
<accession>A0A3B3S176</accession>
<keyword evidence="2" id="KW-1185">Reference proteome</keyword>
<dbReference type="InterPro" id="IPR050111">
    <property type="entry name" value="C-type_lectin/snaclec_domain"/>
</dbReference>
<dbReference type="AlphaFoldDB" id="A0A3B3S176"/>
<evidence type="ECO:0000313" key="1">
    <source>
        <dbReference type="Ensembl" id="ENSPKIP00000024479.1"/>
    </source>
</evidence>
<proteinExistence type="predicted"/>